<feature type="compositionally biased region" description="Basic and acidic residues" evidence="1">
    <location>
        <begin position="48"/>
        <end position="61"/>
    </location>
</feature>
<protein>
    <submittedName>
        <fullName evidence="2">Uncharacterized protein</fullName>
    </submittedName>
</protein>
<accession>A0A4R3LG56</accession>
<dbReference type="Proteomes" id="UP000294599">
    <property type="component" value="Unassembled WGS sequence"/>
</dbReference>
<dbReference type="AlphaFoldDB" id="A0A4R3LG56"/>
<evidence type="ECO:0000313" key="2">
    <source>
        <dbReference type="EMBL" id="TCS98445.1"/>
    </source>
</evidence>
<feature type="compositionally biased region" description="Pro residues" evidence="1">
    <location>
        <begin position="25"/>
        <end position="36"/>
    </location>
</feature>
<comment type="caution">
    <text evidence="2">The sequence shown here is derived from an EMBL/GenBank/DDBJ whole genome shotgun (WGS) entry which is preliminary data.</text>
</comment>
<dbReference type="EMBL" id="SMAF01000008">
    <property type="protein sequence ID" value="TCS98445.1"/>
    <property type="molecule type" value="Genomic_DNA"/>
</dbReference>
<feature type="region of interest" description="Disordered" evidence="1">
    <location>
        <begin position="103"/>
        <end position="136"/>
    </location>
</feature>
<reference evidence="2 3" key="1">
    <citation type="submission" date="2019-03" db="EMBL/GenBank/DDBJ databases">
        <title>Genomic Encyclopedia of Type Strains, Phase IV (KMG-IV): sequencing the most valuable type-strain genomes for metagenomic binning, comparative biology and taxonomic classification.</title>
        <authorList>
            <person name="Goeker M."/>
        </authorList>
    </citation>
    <scope>NUCLEOTIDE SEQUENCE [LARGE SCALE GENOMIC DNA]</scope>
    <source>
        <strain evidence="2 3">DSM 21944</strain>
    </source>
</reference>
<name>A0A4R3LG56_9GAMM</name>
<evidence type="ECO:0000256" key="1">
    <source>
        <dbReference type="SAM" id="MobiDB-lite"/>
    </source>
</evidence>
<proteinExistence type="predicted"/>
<sequence>MPSPSLRRCKPDQVPGDSLSRPRRPAPPANIRPVIPPRADGGTIRQRNGMDKGRPIRRDPGLRSSGVRIVAVGRFYIRALRSARFFIRADGIGLVDGGTWSRRGGAAARHTGTPGLRSRRAAGAARERTDQYSRHTGTANALPNRLFAPGGPDACAIQRPPPKQDGNVYGYIPGPTLDGGGVFACIAGFGILAAAGRPRLLEFRAIAGPTGTTLVHVDVAPEDDTARLPSGAAALPVPATWPLSCLAPRPVTVMTRMQRRRRRRQRQRTPWRRRFAVHPEIPVSTVSWTDNVRPSSSFLR</sequence>
<feature type="region of interest" description="Disordered" evidence="1">
    <location>
        <begin position="1"/>
        <end position="61"/>
    </location>
</feature>
<evidence type="ECO:0000313" key="3">
    <source>
        <dbReference type="Proteomes" id="UP000294599"/>
    </source>
</evidence>
<organism evidence="2 3">
    <name type="scientific">Pseudofulvimonas gallinarii</name>
    <dbReference type="NCBI Taxonomy" id="634155"/>
    <lineage>
        <taxon>Bacteria</taxon>
        <taxon>Pseudomonadati</taxon>
        <taxon>Pseudomonadota</taxon>
        <taxon>Gammaproteobacteria</taxon>
        <taxon>Lysobacterales</taxon>
        <taxon>Rhodanobacteraceae</taxon>
        <taxon>Pseudofulvimonas</taxon>
    </lineage>
</organism>
<keyword evidence="3" id="KW-1185">Reference proteome</keyword>
<gene>
    <name evidence="2" type="ORF">EDC25_10825</name>
</gene>